<evidence type="ECO:0000256" key="2">
    <source>
        <dbReference type="ARBA" id="ARBA00022679"/>
    </source>
</evidence>
<evidence type="ECO:0000256" key="6">
    <source>
        <dbReference type="ARBA" id="ARBA00023098"/>
    </source>
</evidence>
<dbReference type="RefSeq" id="WP_006274445.1">
    <property type="nucleotide sequence ID" value="NZ_GL883079.1"/>
</dbReference>
<dbReference type="NCBIfam" id="TIGR00516">
    <property type="entry name" value="acpS"/>
    <property type="match status" value="1"/>
</dbReference>
<dbReference type="GO" id="GO:0000287">
    <property type="term" value="F:magnesium ion binding"/>
    <property type="evidence" value="ECO:0007669"/>
    <property type="project" value="UniProtKB-UniRule"/>
</dbReference>
<keyword evidence="11" id="KW-1185">Reference proteome</keyword>
<comment type="similarity">
    <text evidence="8">Belongs to the P-Pant transferase superfamily. AcpS family.</text>
</comment>
<evidence type="ECO:0000256" key="8">
    <source>
        <dbReference type="HAMAP-Rule" id="MF_00101"/>
    </source>
</evidence>
<evidence type="ECO:0000256" key="5">
    <source>
        <dbReference type="ARBA" id="ARBA00022842"/>
    </source>
</evidence>
<sequence length="131" mass="14232">MIVGIGVDLVDARRIEASVTRFERRFLDRIFTADEQRHAYAAARPHLSFAKRFAAKEAVAKALGTGVRGFLFIDIEVTSDALGKPHVLLHAGAAVRLRAIVPEGHTAHVHLSLSDEDPYASAYAIIESVGT</sequence>
<proteinExistence type="inferred from homology"/>
<comment type="catalytic activity">
    <reaction evidence="8">
        <text>apo-[ACP] + CoA = holo-[ACP] + adenosine 3',5'-bisphosphate + H(+)</text>
        <dbReference type="Rhea" id="RHEA:12068"/>
        <dbReference type="Rhea" id="RHEA-COMP:9685"/>
        <dbReference type="Rhea" id="RHEA-COMP:9690"/>
        <dbReference type="ChEBI" id="CHEBI:15378"/>
        <dbReference type="ChEBI" id="CHEBI:29999"/>
        <dbReference type="ChEBI" id="CHEBI:57287"/>
        <dbReference type="ChEBI" id="CHEBI:58343"/>
        <dbReference type="ChEBI" id="CHEBI:64479"/>
        <dbReference type="EC" id="2.7.8.7"/>
    </reaction>
</comment>
<keyword evidence="2 8" id="KW-0808">Transferase</keyword>
<dbReference type="EC" id="2.7.8.7" evidence="8"/>
<organism evidence="10 11">
    <name type="scientific">Asticcacaulis biprosthecium C19</name>
    <dbReference type="NCBI Taxonomy" id="715226"/>
    <lineage>
        <taxon>Bacteria</taxon>
        <taxon>Pseudomonadati</taxon>
        <taxon>Pseudomonadota</taxon>
        <taxon>Alphaproteobacteria</taxon>
        <taxon>Caulobacterales</taxon>
        <taxon>Caulobacteraceae</taxon>
        <taxon>Asticcacaulis</taxon>
    </lineage>
</organism>
<evidence type="ECO:0000313" key="10">
    <source>
        <dbReference type="EMBL" id="EGF90634.1"/>
    </source>
</evidence>
<dbReference type="eggNOG" id="COG0736">
    <property type="taxonomic scope" value="Bacteria"/>
</dbReference>
<name>F4QQZ7_9CAUL</name>
<dbReference type="AlphaFoldDB" id="F4QQZ7"/>
<evidence type="ECO:0000256" key="4">
    <source>
        <dbReference type="ARBA" id="ARBA00022832"/>
    </source>
</evidence>
<keyword evidence="6 8" id="KW-0443">Lipid metabolism</keyword>
<feature type="domain" description="4'-phosphopantetheinyl transferase" evidence="9">
    <location>
        <begin position="4"/>
        <end position="94"/>
    </location>
</feature>
<keyword evidence="1 8" id="KW-0444">Lipid biosynthesis</keyword>
<feature type="binding site" evidence="8">
    <location>
        <position position="8"/>
    </location>
    <ligand>
        <name>Mg(2+)</name>
        <dbReference type="ChEBI" id="CHEBI:18420"/>
    </ligand>
</feature>
<reference evidence="11" key="1">
    <citation type="submission" date="2011-03" db="EMBL/GenBank/DDBJ databases">
        <title>Draft genome sequence of Brevundimonas diminuta.</title>
        <authorList>
            <person name="Brown P.J.B."/>
            <person name="Buechlein A."/>
            <person name="Hemmerich C."/>
            <person name="Brun Y.V."/>
        </authorList>
    </citation>
    <scope>NUCLEOTIDE SEQUENCE [LARGE SCALE GENOMIC DNA]</scope>
    <source>
        <strain evidence="11">C19</strain>
    </source>
</reference>
<dbReference type="HAMAP" id="MF_00101">
    <property type="entry name" value="AcpS"/>
    <property type="match status" value="1"/>
</dbReference>
<dbReference type="InterPro" id="IPR008278">
    <property type="entry name" value="4-PPantetheinyl_Trfase_dom"/>
</dbReference>
<dbReference type="OrthoDB" id="517356at2"/>
<dbReference type="EMBL" id="GL883079">
    <property type="protein sequence ID" value="EGF90634.1"/>
    <property type="molecule type" value="Genomic_DNA"/>
</dbReference>
<accession>F4QQZ7</accession>
<feature type="binding site" evidence="8">
    <location>
        <position position="57"/>
    </location>
    <ligand>
        <name>Mg(2+)</name>
        <dbReference type="ChEBI" id="CHEBI:18420"/>
    </ligand>
</feature>
<dbReference type="HOGENOM" id="CLU_089696_0_2_5"/>
<evidence type="ECO:0000259" key="9">
    <source>
        <dbReference type="Pfam" id="PF01648"/>
    </source>
</evidence>
<dbReference type="GO" id="GO:0006633">
    <property type="term" value="P:fatty acid biosynthetic process"/>
    <property type="evidence" value="ECO:0007669"/>
    <property type="project" value="UniProtKB-UniRule"/>
</dbReference>
<dbReference type="Gene3D" id="3.90.470.20">
    <property type="entry name" value="4'-phosphopantetheinyl transferase domain"/>
    <property type="match status" value="1"/>
</dbReference>
<dbReference type="STRING" id="715226.ABI_36650"/>
<evidence type="ECO:0000256" key="7">
    <source>
        <dbReference type="ARBA" id="ARBA00023160"/>
    </source>
</evidence>
<keyword evidence="8" id="KW-0963">Cytoplasm</keyword>
<protein>
    <recommendedName>
        <fullName evidence="8">Holo-[acyl-carrier-protein] synthase</fullName>
        <shortName evidence="8">Holo-ACP synthase</shortName>
        <ecNumber evidence="8">2.7.8.7</ecNumber>
    </recommendedName>
    <alternativeName>
        <fullName evidence="8">4'-phosphopantetheinyl transferase AcpS</fullName>
    </alternativeName>
</protein>
<keyword evidence="7 8" id="KW-0275">Fatty acid biosynthesis</keyword>
<evidence type="ECO:0000256" key="3">
    <source>
        <dbReference type="ARBA" id="ARBA00022723"/>
    </source>
</evidence>
<evidence type="ECO:0000313" key="11">
    <source>
        <dbReference type="Proteomes" id="UP000006512"/>
    </source>
</evidence>
<keyword evidence="3 8" id="KW-0479">Metal-binding</keyword>
<comment type="cofactor">
    <cofactor evidence="8">
        <name>Mg(2+)</name>
        <dbReference type="ChEBI" id="CHEBI:18420"/>
    </cofactor>
</comment>
<dbReference type="InterPro" id="IPR037143">
    <property type="entry name" value="4-PPantetheinyl_Trfase_dom_sf"/>
</dbReference>
<dbReference type="SUPFAM" id="SSF56214">
    <property type="entry name" value="4'-phosphopantetheinyl transferase"/>
    <property type="match status" value="1"/>
</dbReference>
<comment type="function">
    <text evidence="8">Transfers the 4'-phosphopantetheine moiety from coenzyme A to a Ser of acyl-carrier-protein.</text>
</comment>
<dbReference type="GO" id="GO:0008897">
    <property type="term" value="F:holo-[acyl-carrier-protein] synthase activity"/>
    <property type="evidence" value="ECO:0007669"/>
    <property type="project" value="UniProtKB-UniRule"/>
</dbReference>
<comment type="subcellular location">
    <subcellularLocation>
        <location evidence="8">Cytoplasm</location>
    </subcellularLocation>
</comment>
<dbReference type="GO" id="GO:0005737">
    <property type="term" value="C:cytoplasm"/>
    <property type="evidence" value="ECO:0007669"/>
    <property type="project" value="UniProtKB-SubCell"/>
</dbReference>
<dbReference type="InterPro" id="IPR002582">
    <property type="entry name" value="ACPS"/>
</dbReference>
<dbReference type="InterPro" id="IPR004568">
    <property type="entry name" value="Ppantetheine-prot_Trfase_dom"/>
</dbReference>
<keyword evidence="5 8" id="KW-0460">Magnesium</keyword>
<keyword evidence="4 8" id="KW-0276">Fatty acid metabolism</keyword>
<dbReference type="Proteomes" id="UP000006512">
    <property type="component" value="Unassembled WGS sequence"/>
</dbReference>
<evidence type="ECO:0000256" key="1">
    <source>
        <dbReference type="ARBA" id="ARBA00022516"/>
    </source>
</evidence>
<dbReference type="NCBIfam" id="TIGR00556">
    <property type="entry name" value="pantethn_trn"/>
    <property type="match status" value="1"/>
</dbReference>
<dbReference type="Pfam" id="PF01648">
    <property type="entry name" value="ACPS"/>
    <property type="match status" value="1"/>
</dbReference>
<gene>
    <name evidence="8" type="primary">acpS</name>
    <name evidence="10" type="ORF">ABI_36650</name>
</gene>